<keyword evidence="1" id="KW-1133">Transmembrane helix</keyword>
<comment type="caution">
    <text evidence="2">The sequence shown here is derived from an EMBL/GenBank/DDBJ whole genome shotgun (WGS) entry which is preliminary data.</text>
</comment>
<protein>
    <submittedName>
        <fullName evidence="2">Uncharacterized protein</fullName>
    </submittedName>
</protein>
<feature type="transmembrane region" description="Helical" evidence="1">
    <location>
        <begin position="71"/>
        <end position="92"/>
    </location>
</feature>
<keyword evidence="1" id="KW-0472">Membrane</keyword>
<keyword evidence="1" id="KW-0812">Transmembrane</keyword>
<dbReference type="Proteomes" id="UP000179233">
    <property type="component" value="Unassembled WGS sequence"/>
</dbReference>
<accession>A0A1G1VQE7</accession>
<sequence>MANLTDIDTQVQPFFAIRSLDTFLPNLIQIVLVIGALAALLFLFWGGVSYITSGGDKEATKAAREKITNAVIGLAILAIVWVLWRLIVYFLGLSPGFRGPFRIQIPTP</sequence>
<dbReference type="Pfam" id="PF18895">
    <property type="entry name" value="T4SS_pilin"/>
    <property type="match status" value="1"/>
</dbReference>
<proteinExistence type="predicted"/>
<dbReference type="AlphaFoldDB" id="A0A1G1VQE7"/>
<gene>
    <name evidence="2" type="ORF">A2786_00015</name>
</gene>
<name>A0A1G1VQE7_9BACT</name>
<feature type="transmembrane region" description="Helical" evidence="1">
    <location>
        <begin position="27"/>
        <end position="51"/>
    </location>
</feature>
<organism evidence="2 3">
    <name type="scientific">Candidatus Chisholmbacteria bacterium RIFCSPHIGHO2_01_FULL_52_32</name>
    <dbReference type="NCBI Taxonomy" id="1797591"/>
    <lineage>
        <taxon>Bacteria</taxon>
        <taxon>Candidatus Chisholmiibacteriota</taxon>
    </lineage>
</organism>
<dbReference type="EMBL" id="MHCJ01000008">
    <property type="protein sequence ID" value="OGY17615.1"/>
    <property type="molecule type" value="Genomic_DNA"/>
</dbReference>
<evidence type="ECO:0000313" key="2">
    <source>
        <dbReference type="EMBL" id="OGY17615.1"/>
    </source>
</evidence>
<evidence type="ECO:0000256" key="1">
    <source>
        <dbReference type="SAM" id="Phobius"/>
    </source>
</evidence>
<dbReference type="InterPro" id="IPR043993">
    <property type="entry name" value="T4SS_pilin"/>
</dbReference>
<reference evidence="2 3" key="1">
    <citation type="journal article" date="2016" name="Nat. Commun.">
        <title>Thousands of microbial genomes shed light on interconnected biogeochemical processes in an aquifer system.</title>
        <authorList>
            <person name="Anantharaman K."/>
            <person name="Brown C.T."/>
            <person name="Hug L.A."/>
            <person name="Sharon I."/>
            <person name="Castelle C.J."/>
            <person name="Probst A.J."/>
            <person name="Thomas B.C."/>
            <person name="Singh A."/>
            <person name="Wilkins M.J."/>
            <person name="Karaoz U."/>
            <person name="Brodie E.L."/>
            <person name="Williams K.H."/>
            <person name="Hubbard S.S."/>
            <person name="Banfield J.F."/>
        </authorList>
    </citation>
    <scope>NUCLEOTIDE SEQUENCE [LARGE SCALE GENOMIC DNA]</scope>
</reference>
<evidence type="ECO:0000313" key="3">
    <source>
        <dbReference type="Proteomes" id="UP000179233"/>
    </source>
</evidence>